<dbReference type="InterPro" id="IPR033114">
    <property type="entry name" value="HNH_CAS9"/>
</dbReference>
<evidence type="ECO:0000256" key="3">
    <source>
        <dbReference type="ARBA" id="ARBA00022723"/>
    </source>
</evidence>
<dbReference type="Proteomes" id="UP000220133">
    <property type="component" value="Chromosome"/>
</dbReference>
<feature type="domain" description="HNH Cas9-type" evidence="14">
    <location>
        <begin position="706"/>
        <end position="870"/>
    </location>
</feature>
<evidence type="ECO:0000256" key="5">
    <source>
        <dbReference type="ARBA" id="ARBA00022801"/>
    </source>
</evidence>
<comment type="cofactor">
    <cofactor evidence="1 12">
        <name>Mg(2+)</name>
        <dbReference type="ChEBI" id="CHEBI:18420"/>
    </cofactor>
</comment>
<reference evidence="15 16" key="1">
    <citation type="submission" date="2017-10" db="EMBL/GenBank/DDBJ databases">
        <title>Paenichitinophaga pekingensis gen. nov., sp. nov., isolated from activated sludge.</title>
        <authorList>
            <person name="Jin D."/>
            <person name="Kong X."/>
            <person name="Deng Y."/>
            <person name="Bai Z."/>
        </authorList>
    </citation>
    <scope>NUCLEOTIDE SEQUENCE [LARGE SCALE GENOMIC DNA]</scope>
    <source>
        <strain evidence="15 16">13</strain>
    </source>
</reference>
<dbReference type="OrthoDB" id="9777169at2"/>
<evidence type="ECO:0000256" key="12">
    <source>
        <dbReference type="HAMAP-Rule" id="MF_01480"/>
    </source>
</evidence>
<dbReference type="GO" id="GO:0046872">
    <property type="term" value="F:metal ion binding"/>
    <property type="evidence" value="ECO:0007669"/>
    <property type="project" value="UniProtKB-UniRule"/>
</dbReference>
<organism evidence="15 16">
    <name type="scientific">Chitinophaga caeni</name>
    <dbReference type="NCBI Taxonomy" id="2029983"/>
    <lineage>
        <taxon>Bacteria</taxon>
        <taxon>Pseudomonadati</taxon>
        <taxon>Bacteroidota</taxon>
        <taxon>Chitinophagia</taxon>
        <taxon>Chitinophagales</taxon>
        <taxon>Chitinophagaceae</taxon>
        <taxon>Chitinophaga</taxon>
    </lineage>
</organism>
<dbReference type="KEGG" id="cbae:COR50_07220"/>
<evidence type="ECO:0000313" key="16">
    <source>
        <dbReference type="Proteomes" id="UP000220133"/>
    </source>
</evidence>
<keyword evidence="13" id="KW-0175">Coiled coil</keyword>
<feature type="binding site" evidence="12">
    <location>
        <position position="9"/>
    </location>
    <ligand>
        <name>Mg(2+)</name>
        <dbReference type="ChEBI" id="CHEBI:18420"/>
        <label>2</label>
    </ligand>
</feature>
<evidence type="ECO:0000256" key="7">
    <source>
        <dbReference type="ARBA" id="ARBA00022884"/>
    </source>
</evidence>
<evidence type="ECO:0000313" key="15">
    <source>
        <dbReference type="EMBL" id="ATL46990.1"/>
    </source>
</evidence>
<evidence type="ECO:0000256" key="6">
    <source>
        <dbReference type="ARBA" id="ARBA00022842"/>
    </source>
</evidence>
<keyword evidence="5 12" id="KW-0378">Hydrolase</keyword>
<feature type="active site" description="Proton acceptor for HNH nuclease domain" evidence="12">
    <location>
        <position position="782"/>
    </location>
</feature>
<dbReference type="GO" id="GO:0004519">
    <property type="term" value="F:endonuclease activity"/>
    <property type="evidence" value="ECO:0007669"/>
    <property type="project" value="UniProtKB-UniRule"/>
</dbReference>
<dbReference type="InterPro" id="IPR028629">
    <property type="entry name" value="Cas9"/>
</dbReference>
<evidence type="ECO:0000256" key="8">
    <source>
        <dbReference type="ARBA" id="ARBA00023118"/>
    </source>
</evidence>
<comment type="domain">
    <text evidence="12">Has 2 endonuclease domains. The discontinuous RuvC-like domain cleaves the target DNA noncomplementary to crRNA while the HNH nuclease domain cleaves the target DNA complementary to crRNA.</text>
</comment>
<dbReference type="GO" id="GO:0043571">
    <property type="term" value="P:maintenance of CRISPR repeat elements"/>
    <property type="evidence" value="ECO:0007669"/>
    <property type="project" value="UniProtKB-UniRule"/>
</dbReference>
<dbReference type="GO" id="GO:0003723">
    <property type="term" value="F:RNA binding"/>
    <property type="evidence" value="ECO:0007669"/>
    <property type="project" value="UniProtKB-UniRule"/>
</dbReference>
<dbReference type="InterPro" id="IPR036397">
    <property type="entry name" value="RNaseH_sf"/>
</dbReference>
<proteinExistence type="inferred from homology"/>
<dbReference type="EMBL" id="CP023777">
    <property type="protein sequence ID" value="ATL46990.1"/>
    <property type="molecule type" value="Genomic_DNA"/>
</dbReference>
<keyword evidence="2 12" id="KW-0540">Nuclease</keyword>
<dbReference type="GO" id="GO:0003677">
    <property type="term" value="F:DNA binding"/>
    <property type="evidence" value="ECO:0007669"/>
    <property type="project" value="UniProtKB-UniRule"/>
</dbReference>
<keyword evidence="8 12" id="KW-0051">Antiviral defense</keyword>
<comment type="function">
    <text evidence="12">CRISPR (clustered regularly interspaced short palindromic repeat) is an adaptive immune system that provides protection against mobile genetic elements (viruses, transposable elements and conjugative plasmids). CRISPR clusters contain spacers, sequences complementary to antecedent mobile elements, and target invading nucleic acids. CRISPR clusters are transcribed and processed into CRISPR RNA (crRNA). In type II CRISPR systems correct processing of pre-crRNA requires a trans-encoded small RNA (tracrRNA), endogenous ribonuclease 3 (rnc) and this protein. The tracrRNA serves as a guide for ribonuclease 3-aided processing of pre-crRNA. Subsequently Cas9/crRNA/tracrRNA endonucleolytically cleaves linear or circular dsDNA target complementary to the spacer; Cas9 is inactive in the absence of the 2 guide RNAs (gRNA). Cas9 recognizes the protospacer adjacent motif (PAM) in the CRISPR repeat sequences to help distinguish self versus nonself, as targets within the bacterial CRISPR locus do not have PAMs. PAM recognition is also required for catalytic activity.</text>
</comment>
<feature type="binding site" evidence="12">
    <location>
        <position position="698"/>
    </location>
    <ligand>
        <name>Mg(2+)</name>
        <dbReference type="ChEBI" id="CHEBI:18420"/>
        <label>1</label>
    </ligand>
</feature>
<evidence type="ECO:0000256" key="11">
    <source>
        <dbReference type="ARBA" id="ARBA00046380"/>
    </source>
</evidence>
<dbReference type="PROSITE" id="PS51749">
    <property type="entry name" value="HNH_CAS9"/>
    <property type="match status" value="1"/>
</dbReference>
<evidence type="ECO:0000256" key="2">
    <source>
        <dbReference type="ARBA" id="ARBA00022722"/>
    </source>
</evidence>
<feature type="active site" description="For RuvC-like nuclease domain" evidence="12">
    <location>
        <position position="9"/>
    </location>
</feature>
<dbReference type="InterPro" id="IPR041383">
    <property type="entry name" value="RuvC_III"/>
</dbReference>
<keyword evidence="3 12" id="KW-0479">Metal-binding</keyword>
<dbReference type="EC" id="3.1.-.-" evidence="12"/>
<keyword evidence="9 12" id="KW-0238">DNA-binding</keyword>
<evidence type="ECO:0000259" key="14">
    <source>
        <dbReference type="PROSITE" id="PS51749"/>
    </source>
</evidence>
<feature type="binding site" evidence="12">
    <location>
        <position position="702"/>
    </location>
    <ligand>
        <name>Mg(2+)</name>
        <dbReference type="ChEBI" id="CHEBI:18420"/>
        <label>1</label>
    </ligand>
</feature>
<feature type="binding site" evidence="12">
    <location>
        <position position="9"/>
    </location>
    <ligand>
        <name>Mg(2+)</name>
        <dbReference type="ChEBI" id="CHEBI:18420"/>
        <label>1</label>
    </ligand>
</feature>
<evidence type="ECO:0000256" key="9">
    <source>
        <dbReference type="ARBA" id="ARBA00023125"/>
    </source>
</evidence>
<protein>
    <recommendedName>
        <fullName evidence="12">CRISPR-associated endonuclease Cas9</fullName>
        <ecNumber evidence="12">3.1.-.-</ecNumber>
    </recommendedName>
</protein>
<dbReference type="GO" id="GO:0051607">
    <property type="term" value="P:defense response to virus"/>
    <property type="evidence" value="ECO:0007669"/>
    <property type="project" value="UniProtKB-UniRule"/>
</dbReference>
<keyword evidence="16" id="KW-1185">Reference proteome</keyword>
<dbReference type="Gene3D" id="3.30.420.10">
    <property type="entry name" value="Ribonuclease H-like superfamily/Ribonuclease H"/>
    <property type="match status" value="3"/>
</dbReference>
<feature type="coiled-coil region" evidence="13">
    <location>
        <begin position="696"/>
        <end position="730"/>
    </location>
</feature>
<name>A0A291QSP8_9BACT</name>
<dbReference type="Pfam" id="PF18541">
    <property type="entry name" value="RuvC_III"/>
    <property type="match status" value="1"/>
</dbReference>
<comment type="subunit">
    <text evidence="11 12">Monomer. Binds crRNA and tracrRNA.</text>
</comment>
<keyword evidence="10" id="KW-0464">Manganese</keyword>
<dbReference type="InterPro" id="IPR003615">
    <property type="entry name" value="HNH_nuc"/>
</dbReference>
<accession>A0A291QSP8</accession>
<keyword evidence="4 12" id="KW-0255">Endonuclease</keyword>
<dbReference type="GO" id="GO:0016787">
    <property type="term" value="F:hydrolase activity"/>
    <property type="evidence" value="ECO:0007669"/>
    <property type="project" value="UniProtKB-KW"/>
</dbReference>
<dbReference type="Pfam" id="PF13395">
    <property type="entry name" value="HNH_4"/>
    <property type="match status" value="1"/>
</dbReference>
<gene>
    <name evidence="12 15" type="primary">cas9</name>
    <name evidence="15" type="ORF">COR50_07220</name>
</gene>
<keyword evidence="7 12" id="KW-0694">RNA-binding</keyword>
<feature type="binding site" evidence="12">
    <location>
        <position position="702"/>
    </location>
    <ligand>
        <name>Mg(2+)</name>
        <dbReference type="ChEBI" id="CHEBI:18420"/>
        <label>2</label>
    </ligand>
</feature>
<evidence type="ECO:0000256" key="4">
    <source>
        <dbReference type="ARBA" id="ARBA00022759"/>
    </source>
</evidence>
<evidence type="ECO:0000256" key="13">
    <source>
        <dbReference type="SAM" id="Coils"/>
    </source>
</evidence>
<dbReference type="RefSeq" id="WP_098193375.1">
    <property type="nucleotide sequence ID" value="NZ_CP023777.1"/>
</dbReference>
<keyword evidence="6 12" id="KW-0460">Magnesium</keyword>
<comment type="similarity">
    <text evidence="12">Belongs to the CRISPR-associated Cas9 family.</text>
</comment>
<evidence type="ECO:0000256" key="1">
    <source>
        <dbReference type="ARBA" id="ARBA00001946"/>
    </source>
</evidence>
<dbReference type="NCBIfam" id="TIGR01865">
    <property type="entry name" value="cas_Csn1"/>
    <property type="match status" value="1"/>
</dbReference>
<feature type="binding site" evidence="12">
    <location>
        <position position="952"/>
    </location>
    <ligand>
        <name>Mg(2+)</name>
        <dbReference type="ChEBI" id="CHEBI:18420"/>
        <label>2</label>
    </ligand>
</feature>
<dbReference type="HAMAP" id="MF_01480">
    <property type="entry name" value="Cas9"/>
    <property type="match status" value="1"/>
</dbReference>
<sequence length="1410" mass="162219">MVKNVLGIDLGVTSIGWAFVHEDTNFGELSKIVQAGVRLVALSTDEQLEFEKGKPLSINANRTLKRSMRRNLQRYKMRRKQLIKLFKQYNIIPEDAILAEDGKHTTFETYELRAKAVHEKISLLQFARVLLMLNKKRGYKSSRKVQSEEEGQAIDGMDVAKKLFHDKITPGQYCLELLKNEKKSLPSFYRSDLQDEFMKVWNFQMAFHPSILTTDLLKKLDGVGQKATAAIFYKELNITTAEIKGKRDEKKLASYQLRSDAIQKELSIEEVAFVLAQVNNDINSSSGYLGAIGDKSKELFFNKQTVGEYLYKQLKENPHARLKNQVFYRQDYLDEFERTWSCQAQFHPELTNDLKKEIGDITIFYQRKLKSQKGLISLCQFEQQKRLVTKNGRQIIKTTGYRVCPKSSPLFQEFKVWQNLQNVEIKADGVKGRLSEEQKQLLFEHLNMKGELSKTEALKLLKLNPKTADMNFTKLEANRTNNTLYNVYCRILEDAGYDLADILKVKSDKDQITVSDSTLPAKEITRIIAEIFGSLGIKTSILDFDAQLDGKAFEKQDSYLLWHILYSYESDDSASGNEKLYQTLEKKFGFSKEQAKVLASISFEDDYANLSTKALRKIMPFIITNKYDEACALASYNHSNSLTKEEKESRKLEDRLELIPKNSLRNPVVEKILNQLVHVINAIIEDPNMGKPDEIRIELARELKKNAAEREEMSRQIAQADRDHKAIRDTIQKEFGIANPSRNDIIKFKLYEELSFNGYHDLYTNAYINRKELFSNKYDVDHIIPQQSLFDDSFSNKTLTPRDVNLNKGNRTAYDYIEQVHGAEKLEAFKSRVQDYLDKNIKANPGAKAKAKKLLMPASEIGDGFIERDLRNSQYIAKKARTILETICRDVVATSGSITARLREDWDLMNIMQELNLPKYRAINYTELRERKDGSQKEVIKDWTKRNDHRHHAMDAITVAFTKHNHVQYLNYLNARKNESHKMHGNIIAIEKKETEYIQDKDGNGKKRFKSPMPNFRVAAKKALEEILVSFKAKNKVVTNNRNRYKVKKLKEGVQYPPIQLTPRGSLHKETVYGILHRYNTKEETIGAKFNAELIETVANPKYKAALLQRLAANGHDPKKAFTGKNSPAKNPIYINGEGSEVLPAKVKVVKLEPEYTIRKDITPENFSDEKSIMKVIDVGIRNILLERLKASKDAKEAFSNLDINPIWLNKAKDGDPSKNIPIKRVTITGVSNAEALHHKRDHLGNHILDKEGNKQPVDFVSTGNNHHVAIYRDANGKLQDKLVSFYEAVERANQGLPIIDKSYNQGEGWQFLFTMKKNEYFLFPGDGFDPKEVDLLDPKNKTLISKYLFRVQKLADRYFVFRHHLEAKEDDNLTLKGMTFHRLQSLEPLDGIIKVRINHLGNIVKVGEY</sequence>
<evidence type="ECO:0000256" key="10">
    <source>
        <dbReference type="ARBA" id="ARBA00023211"/>
    </source>
</evidence>